<dbReference type="NCBIfam" id="TIGR00539">
    <property type="entry name" value="hemN_rel"/>
    <property type="match status" value="1"/>
</dbReference>
<gene>
    <name evidence="6" type="ORF">NYM_LOCUS11759</name>
</gene>
<evidence type="ECO:0000256" key="3">
    <source>
        <dbReference type="ARBA" id="ARBA00033094"/>
    </source>
</evidence>
<dbReference type="AlphaFoldDB" id="A0A5K0ZWI3"/>
<accession>A0A5K0ZWI3</accession>
<dbReference type="SUPFAM" id="SSF102114">
    <property type="entry name" value="Radical SAM enzymes"/>
    <property type="match status" value="1"/>
</dbReference>
<dbReference type="InterPro" id="IPR007197">
    <property type="entry name" value="rSAM"/>
</dbReference>
<name>A0A5K0ZWI3_9MAGN</name>
<dbReference type="InterPro" id="IPR006638">
    <property type="entry name" value="Elp3/MiaA/NifB-like_rSAM"/>
</dbReference>
<dbReference type="Gene3D" id="3.30.750.200">
    <property type="match status" value="1"/>
</dbReference>
<evidence type="ECO:0000313" key="6">
    <source>
        <dbReference type="EMBL" id="VVV95035.1"/>
    </source>
</evidence>
<dbReference type="PANTHER" id="PTHR13932:SF5">
    <property type="entry name" value="RADICAL S-ADENOSYL METHIONINE DOMAIN-CONTAINING PROTEIN 1, MITOCHONDRIAL"/>
    <property type="match status" value="1"/>
</dbReference>
<protein>
    <recommendedName>
        <fullName evidence="2">Radical S-adenosyl methionine domain-containing protein 1, mitochondrial</fullName>
    </recommendedName>
    <alternativeName>
        <fullName evidence="3">Putative heme chaperone</fullName>
    </alternativeName>
</protein>
<evidence type="ECO:0000256" key="1">
    <source>
        <dbReference type="ARBA" id="ARBA00006100"/>
    </source>
</evidence>
<dbReference type="SMART" id="SM00729">
    <property type="entry name" value="Elp3"/>
    <property type="match status" value="1"/>
</dbReference>
<proteinExistence type="inferred from homology"/>
<organism evidence="6">
    <name type="scientific">Nymphaea colorata</name>
    <name type="common">pocket water lily</name>
    <dbReference type="NCBI Taxonomy" id="210225"/>
    <lineage>
        <taxon>Eukaryota</taxon>
        <taxon>Viridiplantae</taxon>
        <taxon>Streptophyta</taxon>
        <taxon>Embryophyta</taxon>
        <taxon>Tracheophyta</taxon>
        <taxon>Spermatophyta</taxon>
        <taxon>Magnoliopsida</taxon>
        <taxon>Nymphaeales</taxon>
        <taxon>Nymphaeaceae</taxon>
        <taxon>Nymphaea</taxon>
    </lineage>
</organism>
<reference evidence="6" key="1">
    <citation type="submission" date="2019-09" db="EMBL/GenBank/DDBJ databases">
        <authorList>
            <person name="Zhang L."/>
        </authorList>
    </citation>
    <scope>NUCLEOTIDE SEQUENCE</scope>
</reference>
<dbReference type="SFLD" id="SFLDF00562">
    <property type="entry name" value="HemN-like__clustered_with_heat"/>
    <property type="match status" value="1"/>
</dbReference>
<dbReference type="InterPro" id="IPR058240">
    <property type="entry name" value="rSAM_sf"/>
</dbReference>
<evidence type="ECO:0000256" key="2">
    <source>
        <dbReference type="ARBA" id="ARBA00014678"/>
    </source>
</evidence>
<dbReference type="CDD" id="cd01335">
    <property type="entry name" value="Radical_SAM"/>
    <property type="match status" value="1"/>
</dbReference>
<dbReference type="GO" id="GO:0005737">
    <property type="term" value="C:cytoplasm"/>
    <property type="evidence" value="ECO:0007669"/>
    <property type="project" value="InterPro"/>
</dbReference>
<dbReference type="GO" id="GO:0004109">
    <property type="term" value="F:coproporphyrinogen oxidase activity"/>
    <property type="evidence" value="ECO:0007669"/>
    <property type="project" value="InterPro"/>
</dbReference>
<comment type="function">
    <text evidence="4">May be a heme chaperone, appears to bind heme. Homologous bacterial proteins do not have oxygen-independent coproporphyrinogen-III oxidase activity. Binds 1 [4Fe-4S] cluster. The cluster is coordinated with 3 cysteines and an exchangeable S-adenosyl-L-methionine.</text>
</comment>
<dbReference type="SFLD" id="SFLDF00288">
    <property type="entry name" value="HemN-like__clustered_with_nucl"/>
    <property type="match status" value="1"/>
</dbReference>
<feature type="domain" description="Radical SAM core" evidence="5">
    <location>
        <begin position="67"/>
        <end position="308"/>
    </location>
</feature>
<dbReference type="EMBL" id="LR721780">
    <property type="protein sequence ID" value="VVV95035.1"/>
    <property type="molecule type" value="Genomic_DNA"/>
</dbReference>
<dbReference type="OrthoDB" id="431409at2759"/>
<dbReference type="GO" id="GO:0006779">
    <property type="term" value="P:porphyrin-containing compound biosynthetic process"/>
    <property type="evidence" value="ECO:0007669"/>
    <property type="project" value="InterPro"/>
</dbReference>
<evidence type="ECO:0000256" key="4">
    <source>
        <dbReference type="ARBA" id="ARBA00045130"/>
    </source>
</evidence>
<dbReference type="SFLD" id="SFLDG01065">
    <property type="entry name" value="anaerobic_coproporphyrinogen-I"/>
    <property type="match status" value="2"/>
</dbReference>
<dbReference type="GO" id="GO:0051539">
    <property type="term" value="F:4 iron, 4 sulfur cluster binding"/>
    <property type="evidence" value="ECO:0007669"/>
    <property type="project" value="InterPro"/>
</dbReference>
<dbReference type="SFLD" id="SFLDS00029">
    <property type="entry name" value="Radical_SAM"/>
    <property type="match status" value="2"/>
</dbReference>
<dbReference type="PANTHER" id="PTHR13932">
    <property type="entry name" value="COPROPORPHYRINIGEN III OXIDASE"/>
    <property type="match status" value="1"/>
</dbReference>
<dbReference type="InterPro" id="IPR034505">
    <property type="entry name" value="Coproporphyrinogen-III_oxidase"/>
</dbReference>
<dbReference type="PROSITE" id="PS51918">
    <property type="entry name" value="RADICAL_SAM"/>
    <property type="match status" value="1"/>
</dbReference>
<dbReference type="InterPro" id="IPR004559">
    <property type="entry name" value="HemW-like"/>
</dbReference>
<dbReference type="OMA" id="DPRISNY"/>
<evidence type="ECO:0000259" key="5">
    <source>
        <dbReference type="PROSITE" id="PS51918"/>
    </source>
</evidence>
<sequence>MLIHLSCSHLFASVHSSGFYSFLSRSRPISCYRSLTVCRNASSVFHGQPARSSEPTVCENDSTASLITHSPPTSAYLHLPFCRRRCYYCDFPVIALGTSGPSPDDDPRISNYAQLLCNEIESTPPYMEPLPLQTVFFGGGTPSLTPPRTLRTIIQTLSSKFGLVPDVEMSMEIDPGTFDANSLRQFIQLGVNRLSLGVQAFQDEALRLCGRSHGLKEVYEAIDIIRASNVENWSLDLISSLPHQTAEDWKKNLEQAIQAQPSHISVYDLQIEEGTKFGNVYQAGEFPLPSEYKSAEFYRMAHEMLTGSGYVHYEISNYCKEGFECKHNLTYWTNQPYYGFGLGSTSYVGGVRFTRPRRMRKYAEFVEGLADGESENGLVLEHKDDDAPRKERAMDIVMLSLRLARGLDIDCFAREFGWSLVLEICRAFQPYVESGHVTPLDEERRVVNVEEFLQFCSTENGWDSHFQSRKCGLIKFIRLSDPDGFLLSNEIISTAFKVISP</sequence>
<comment type="similarity">
    <text evidence="1">Belongs to the anaerobic coproporphyrinogen-III oxidase family. HemW subfamily.</text>
</comment>
<dbReference type="Pfam" id="PF04055">
    <property type="entry name" value="Radical_SAM"/>
    <property type="match status" value="1"/>
</dbReference>
<dbReference type="Gramene" id="NC2G0004960.1">
    <property type="protein sequence ID" value="NC2G0004960.1:cds"/>
    <property type="gene ID" value="NC2G0004960"/>
</dbReference>